<feature type="non-terminal residue" evidence="2">
    <location>
        <position position="175"/>
    </location>
</feature>
<evidence type="ECO:0000313" key="2">
    <source>
        <dbReference type="EMBL" id="GAI97803.1"/>
    </source>
</evidence>
<accession>X1SXW9</accession>
<feature type="domain" description="Glutamine amidotransferase type-2" evidence="1">
    <location>
        <begin position="36"/>
        <end position="175"/>
    </location>
</feature>
<protein>
    <recommendedName>
        <fullName evidence="1">Glutamine amidotransferase type-2 domain-containing protein</fullName>
    </recommendedName>
</protein>
<sequence length="175" mass="19572">MTAKELAEKLITSRKSAARNIDTNCFSRKAEAEGGCGVIGIACSEKIAGHHLLQSLIQMRNRGNNKGGGIAAVGLSPEELGVTRELLERDYLLSVAYLDPSCRQEVERKHIEPTFAIDYVRHAPRVDDFRSIKGLDIQPPEVYMYFVRVKPEVVHEFKKRNGFVVNKGEAPHLNK</sequence>
<organism evidence="2">
    <name type="scientific">marine sediment metagenome</name>
    <dbReference type="NCBI Taxonomy" id="412755"/>
    <lineage>
        <taxon>unclassified sequences</taxon>
        <taxon>metagenomes</taxon>
        <taxon>ecological metagenomes</taxon>
    </lineage>
</organism>
<name>X1SXW9_9ZZZZ</name>
<reference evidence="2" key="1">
    <citation type="journal article" date="2014" name="Front. Microbiol.">
        <title>High frequency of phylogenetically diverse reductive dehalogenase-homologous genes in deep subseafloor sedimentary metagenomes.</title>
        <authorList>
            <person name="Kawai M."/>
            <person name="Futagami T."/>
            <person name="Toyoda A."/>
            <person name="Takaki Y."/>
            <person name="Nishi S."/>
            <person name="Hori S."/>
            <person name="Arai W."/>
            <person name="Tsubouchi T."/>
            <person name="Morono Y."/>
            <person name="Uchiyama I."/>
            <person name="Ito T."/>
            <person name="Fujiyama A."/>
            <person name="Inagaki F."/>
            <person name="Takami H."/>
        </authorList>
    </citation>
    <scope>NUCLEOTIDE SEQUENCE</scope>
    <source>
        <strain evidence="2">Expedition CK06-06</strain>
    </source>
</reference>
<proteinExistence type="predicted"/>
<gene>
    <name evidence="2" type="ORF">S12H4_35317</name>
</gene>
<dbReference type="PROSITE" id="PS51278">
    <property type="entry name" value="GATASE_TYPE_2"/>
    <property type="match status" value="1"/>
</dbReference>
<dbReference type="EMBL" id="BARW01020964">
    <property type="protein sequence ID" value="GAI97803.1"/>
    <property type="molecule type" value="Genomic_DNA"/>
</dbReference>
<dbReference type="AlphaFoldDB" id="X1SXW9"/>
<comment type="caution">
    <text evidence="2">The sequence shown here is derived from an EMBL/GenBank/DDBJ whole genome shotgun (WGS) entry which is preliminary data.</text>
</comment>
<dbReference type="InterPro" id="IPR017932">
    <property type="entry name" value="GATase_2_dom"/>
</dbReference>
<evidence type="ECO:0000259" key="1">
    <source>
        <dbReference type="PROSITE" id="PS51278"/>
    </source>
</evidence>